<keyword evidence="4" id="KW-1133">Transmembrane helix</keyword>
<evidence type="ECO:0000256" key="4">
    <source>
        <dbReference type="SAM" id="Phobius"/>
    </source>
</evidence>
<comment type="similarity">
    <text evidence="1">Belongs to the prespore-cell-inducing factor family.</text>
</comment>
<keyword evidence="8" id="KW-1185">Reference proteome</keyword>
<dbReference type="RefSeq" id="XP_004366850.1">
    <property type="nucleotide sequence ID" value="XM_004366793.1"/>
</dbReference>
<dbReference type="Proteomes" id="UP000007797">
    <property type="component" value="Unassembled WGS sequence"/>
</dbReference>
<dbReference type="KEGG" id="dfa:DFA_02465"/>
<proteinExistence type="inferred from homology"/>
<feature type="domain" description="PA14" evidence="6">
    <location>
        <begin position="105"/>
        <end position="248"/>
    </location>
</feature>
<evidence type="ECO:0000256" key="2">
    <source>
        <dbReference type="ARBA" id="ARBA00022729"/>
    </source>
</evidence>
<dbReference type="InterPro" id="IPR001673">
    <property type="entry name" value="S_mold_repeat"/>
</dbReference>
<gene>
    <name evidence="7" type="ORF">DFA_02465</name>
</gene>
<dbReference type="NCBIfam" id="TIGR02148">
    <property type="entry name" value="Fibro_Slime"/>
    <property type="match status" value="1"/>
</dbReference>
<dbReference type="GO" id="GO:0005576">
    <property type="term" value="C:extracellular region"/>
    <property type="evidence" value="ECO:0007669"/>
    <property type="project" value="TreeGrafter"/>
</dbReference>
<protein>
    <recommendedName>
        <fullName evidence="6">PA14 domain-containing protein</fullName>
    </recommendedName>
</protein>
<evidence type="ECO:0000313" key="8">
    <source>
        <dbReference type="Proteomes" id="UP000007797"/>
    </source>
</evidence>
<dbReference type="InterPro" id="IPR037524">
    <property type="entry name" value="PA14/GLEYA"/>
</dbReference>
<feature type="transmembrane region" description="Helical" evidence="4">
    <location>
        <begin position="599"/>
        <end position="621"/>
    </location>
</feature>
<evidence type="ECO:0000256" key="1">
    <source>
        <dbReference type="ARBA" id="ARBA00008709"/>
    </source>
</evidence>
<keyword evidence="4" id="KW-0812">Transmembrane</keyword>
<dbReference type="Pfam" id="PF07691">
    <property type="entry name" value="PA14"/>
    <property type="match status" value="1"/>
</dbReference>
<dbReference type="GeneID" id="14871254"/>
<dbReference type="STRING" id="1054147.F4PZI8"/>
<dbReference type="PROSITE" id="PS51820">
    <property type="entry name" value="PA14"/>
    <property type="match status" value="1"/>
</dbReference>
<keyword evidence="2 5" id="KW-0732">Signal</keyword>
<keyword evidence="3" id="KW-0325">Glycoprotein</keyword>
<evidence type="ECO:0000256" key="3">
    <source>
        <dbReference type="ARBA" id="ARBA00023180"/>
    </source>
</evidence>
<sequence length="667" mass="71757">MKLLFTILSAFILLIALTNAQRDSIKVTVTIYDHHPLKNTNFQKPNCGVTKGLIQSNLNPSTKIPVLNSQSSDLKKCYDNTTTFPQFFQATNDVNIQIVQDLEAVYDDTARGYVYANSFFFPINNLGWDVYPELKRDDKDTRGIRENFHFCLKFNAQFKYKNQGKFDFFGDDDVYLFINNKLVMDLGGVHGSVDGSINVNGLGLVAGNIYDFDFYFCERHTSSSALKFTTDFEPYCASTDYCGACNGKGECCFNNNGCDDNDVCTIDTCPPANAPGLNPNNWKEACTHQRINATADAADLCFNMGNVGGQCKPIPVQCNNPPSKCHVAQPCNTLTGCSYTAKTCTPTNPANKCQSATCDASTGDCKTITKTCTTPPNATLCGSTGTCNGNTGECEYQCCPKDLENNNCISSTCSQSGSLVVVDKCAAQSTPCNTFTCQPVNDVKTCVPTFLCDDENACTTDSCKADKTGCLHEAVDCNDDNVCTIDSCNSTLTGDGVVNGCFTTDVVCEQDPEDLCTVYACDKVKGCIATPVVCPIGDDLCNIPSCNKTIGCLVTPKTCVAEDDECQRAYCNAETGECITKNRSPTPFNCLSDAAKGGIISSAAIAGIAIGGAAAAALFAFAGKKGYDYWKEHKETKMSSVNANPLYEMNTRGAGENPLFTSPDAAL</sequence>
<evidence type="ECO:0000313" key="7">
    <source>
        <dbReference type="EMBL" id="EGG19217.1"/>
    </source>
</evidence>
<reference evidence="8" key="1">
    <citation type="journal article" date="2011" name="Genome Res.">
        <title>Phylogeny-wide analysis of social amoeba genomes highlights ancient origins for complex intercellular communication.</title>
        <authorList>
            <person name="Heidel A.J."/>
            <person name="Lawal H.M."/>
            <person name="Felder M."/>
            <person name="Schilde C."/>
            <person name="Helps N.R."/>
            <person name="Tunggal B."/>
            <person name="Rivero F."/>
            <person name="John U."/>
            <person name="Schleicher M."/>
            <person name="Eichinger L."/>
            <person name="Platzer M."/>
            <person name="Noegel A.A."/>
            <person name="Schaap P."/>
            <person name="Gloeckner G."/>
        </authorList>
    </citation>
    <scope>NUCLEOTIDE SEQUENCE [LARGE SCALE GENOMIC DNA]</scope>
    <source>
        <strain evidence="8">SH3</strain>
    </source>
</reference>
<feature type="signal peptide" evidence="5">
    <location>
        <begin position="1"/>
        <end position="20"/>
    </location>
</feature>
<dbReference type="EMBL" id="GL883016">
    <property type="protein sequence ID" value="EGG19217.1"/>
    <property type="molecule type" value="Genomic_DNA"/>
</dbReference>
<dbReference type="PANTHER" id="PTHR31137">
    <property type="entry name" value="PROTEIN PSIB-RELATED-RELATED"/>
    <property type="match status" value="1"/>
</dbReference>
<dbReference type="InterPro" id="IPR011874">
    <property type="entry name" value="Fibro_Slime"/>
</dbReference>
<accession>F4PZI8</accession>
<evidence type="ECO:0000256" key="5">
    <source>
        <dbReference type="SAM" id="SignalP"/>
    </source>
</evidence>
<evidence type="ECO:0000259" key="6">
    <source>
        <dbReference type="PROSITE" id="PS51820"/>
    </source>
</evidence>
<dbReference type="AlphaFoldDB" id="F4PZI8"/>
<dbReference type="InterPro" id="IPR011658">
    <property type="entry name" value="PA14_dom"/>
</dbReference>
<dbReference type="InterPro" id="IPR051154">
    <property type="entry name" value="Prespore-cell_inducing_factor"/>
</dbReference>
<dbReference type="OrthoDB" id="6406428at2759"/>
<keyword evidence="4" id="KW-0472">Membrane</keyword>
<name>F4PZI8_CACFS</name>
<dbReference type="OMA" id="CRESECD"/>
<feature type="chain" id="PRO_5003313531" description="PA14 domain-containing protein" evidence="5">
    <location>
        <begin position="21"/>
        <end position="667"/>
    </location>
</feature>
<dbReference type="Pfam" id="PF00526">
    <property type="entry name" value="Dicty_CTDC"/>
    <property type="match status" value="4"/>
</dbReference>
<organism evidence="7 8">
    <name type="scientific">Cavenderia fasciculata</name>
    <name type="common">Slime mold</name>
    <name type="synonym">Dictyostelium fasciculatum</name>
    <dbReference type="NCBI Taxonomy" id="261658"/>
    <lineage>
        <taxon>Eukaryota</taxon>
        <taxon>Amoebozoa</taxon>
        <taxon>Evosea</taxon>
        <taxon>Eumycetozoa</taxon>
        <taxon>Dictyostelia</taxon>
        <taxon>Acytosteliales</taxon>
        <taxon>Cavenderiaceae</taxon>
        <taxon>Cavenderia</taxon>
    </lineage>
</organism>